<organism evidence="10 11">
    <name type="scientific">Hibiscus syriacus</name>
    <name type="common">Rose of Sharon</name>
    <dbReference type="NCBI Taxonomy" id="106335"/>
    <lineage>
        <taxon>Eukaryota</taxon>
        <taxon>Viridiplantae</taxon>
        <taxon>Streptophyta</taxon>
        <taxon>Embryophyta</taxon>
        <taxon>Tracheophyta</taxon>
        <taxon>Spermatophyta</taxon>
        <taxon>Magnoliopsida</taxon>
        <taxon>eudicotyledons</taxon>
        <taxon>Gunneridae</taxon>
        <taxon>Pentapetalae</taxon>
        <taxon>rosids</taxon>
        <taxon>malvids</taxon>
        <taxon>Malvales</taxon>
        <taxon>Malvaceae</taxon>
        <taxon>Malvoideae</taxon>
        <taxon>Hibiscus</taxon>
    </lineage>
</organism>
<keyword evidence="11" id="KW-1185">Reference proteome</keyword>
<dbReference type="AlphaFoldDB" id="A0A6A2XGI7"/>
<keyword evidence="6" id="KW-0804">Transcription</keyword>
<feature type="compositionally biased region" description="Low complexity" evidence="8">
    <location>
        <begin position="150"/>
        <end position="170"/>
    </location>
</feature>
<dbReference type="InterPro" id="IPR013087">
    <property type="entry name" value="Znf_C2H2_type"/>
</dbReference>
<evidence type="ECO:0000313" key="10">
    <source>
        <dbReference type="EMBL" id="KAE8661216.1"/>
    </source>
</evidence>
<protein>
    <submittedName>
        <fullName evidence="10">Zinc finger protein AZF2</fullName>
    </submittedName>
</protein>
<dbReference type="GO" id="GO:0008270">
    <property type="term" value="F:zinc ion binding"/>
    <property type="evidence" value="ECO:0007669"/>
    <property type="project" value="UniProtKB-KW"/>
</dbReference>
<dbReference type="InterPro" id="IPR044653">
    <property type="entry name" value="AZF1/2/3-like"/>
</dbReference>
<dbReference type="GO" id="GO:0000976">
    <property type="term" value="F:transcription cis-regulatory region binding"/>
    <property type="evidence" value="ECO:0007669"/>
    <property type="project" value="TreeGrafter"/>
</dbReference>
<feature type="region of interest" description="Disordered" evidence="8">
    <location>
        <begin position="146"/>
        <end position="180"/>
    </location>
</feature>
<gene>
    <name evidence="10" type="ORF">F3Y22_tig00116937pilonHSYRG00172</name>
</gene>
<dbReference type="GO" id="GO:0003700">
    <property type="term" value="F:DNA-binding transcription factor activity"/>
    <property type="evidence" value="ECO:0007669"/>
    <property type="project" value="InterPro"/>
</dbReference>
<keyword evidence="5" id="KW-0805">Transcription regulation</keyword>
<name>A0A6A2XGI7_HIBSY</name>
<feature type="compositionally biased region" description="Polar residues" evidence="8">
    <location>
        <begin position="210"/>
        <end position="230"/>
    </location>
</feature>
<dbReference type="SUPFAM" id="SSF57667">
    <property type="entry name" value="beta-beta-alpha zinc fingers"/>
    <property type="match status" value="1"/>
</dbReference>
<evidence type="ECO:0000256" key="2">
    <source>
        <dbReference type="ARBA" id="ARBA00022737"/>
    </source>
</evidence>
<keyword evidence="1" id="KW-0479">Metal-binding</keyword>
<dbReference type="GO" id="GO:0005634">
    <property type="term" value="C:nucleus"/>
    <property type="evidence" value="ECO:0007669"/>
    <property type="project" value="TreeGrafter"/>
</dbReference>
<dbReference type="Gene3D" id="3.30.160.60">
    <property type="entry name" value="Classic Zinc Finger"/>
    <property type="match status" value="1"/>
</dbReference>
<feature type="compositionally biased region" description="Basic and acidic residues" evidence="8">
    <location>
        <begin position="56"/>
        <end position="65"/>
    </location>
</feature>
<evidence type="ECO:0000256" key="8">
    <source>
        <dbReference type="SAM" id="MobiDB-lite"/>
    </source>
</evidence>
<accession>A0A6A2XGI7</accession>
<keyword evidence="3 7" id="KW-0863">Zinc-finger</keyword>
<proteinExistence type="predicted"/>
<comment type="caution">
    <text evidence="10">The sequence shown here is derived from an EMBL/GenBank/DDBJ whole genome shotgun (WGS) entry which is preliminary data.</text>
</comment>
<dbReference type="Pfam" id="PF13912">
    <property type="entry name" value="zf-C2H2_6"/>
    <property type="match status" value="2"/>
</dbReference>
<evidence type="ECO:0000259" key="9">
    <source>
        <dbReference type="PROSITE" id="PS50157"/>
    </source>
</evidence>
<dbReference type="Proteomes" id="UP000436088">
    <property type="component" value="Unassembled WGS sequence"/>
</dbReference>
<reference evidence="10" key="1">
    <citation type="submission" date="2019-09" db="EMBL/GenBank/DDBJ databases">
        <title>Draft genome information of white flower Hibiscus syriacus.</title>
        <authorList>
            <person name="Kim Y.-M."/>
        </authorList>
    </citation>
    <scope>NUCLEOTIDE SEQUENCE [LARGE SCALE GENOMIC DNA]</scope>
    <source>
        <strain evidence="10">YM2019G1</strain>
    </source>
</reference>
<feature type="region of interest" description="Disordered" evidence="8">
    <location>
        <begin position="198"/>
        <end position="230"/>
    </location>
</feature>
<dbReference type="PANTHER" id="PTHR45988">
    <property type="entry name" value="C2H2 TYPE ZINC FINGER TRANSCRIPTION FACTOR FAMILY-RELATED"/>
    <property type="match status" value="1"/>
</dbReference>
<keyword evidence="2" id="KW-0677">Repeat</keyword>
<dbReference type="PROSITE" id="PS00028">
    <property type="entry name" value="ZINC_FINGER_C2H2_1"/>
    <property type="match status" value="1"/>
</dbReference>
<sequence>MHHHLQHSLRQEGLSAKDLRVRFHSARGHINRVASVMNYFLVKFSHQVFKSRRRPRVFDPKGERGLKRKKNKKGSGDEKFQTSPFEDSNLHCLESVTKPSDGASTNPSRHRSPPEPEPTKKLSYKCSVCSKAFNSYQALGGYKASHRKLSGSNDDQSTSTTGTSDGVIDSAAASNPSGRSHECSVCYKTFSTGQALGGHKRCHHEGRVGNSASAVTTSERVGSTIPRPTSATEALTSTCPLSKFSPANFIIFVARRVAAFVRGEWKRERERCHPLSYSI</sequence>
<evidence type="ECO:0000256" key="1">
    <source>
        <dbReference type="ARBA" id="ARBA00022723"/>
    </source>
</evidence>
<evidence type="ECO:0000256" key="4">
    <source>
        <dbReference type="ARBA" id="ARBA00022833"/>
    </source>
</evidence>
<evidence type="ECO:0000256" key="7">
    <source>
        <dbReference type="PROSITE-ProRule" id="PRU00042"/>
    </source>
</evidence>
<evidence type="ECO:0000256" key="5">
    <source>
        <dbReference type="ARBA" id="ARBA00023015"/>
    </source>
</evidence>
<dbReference type="PANTHER" id="PTHR45988:SF90">
    <property type="entry name" value="ZINC FINGER PROTEIN ZAT10-LIKE"/>
    <property type="match status" value="1"/>
</dbReference>
<evidence type="ECO:0000256" key="3">
    <source>
        <dbReference type="ARBA" id="ARBA00022771"/>
    </source>
</evidence>
<feature type="region of interest" description="Disordered" evidence="8">
    <location>
        <begin position="53"/>
        <end position="121"/>
    </location>
</feature>
<evidence type="ECO:0000256" key="6">
    <source>
        <dbReference type="ARBA" id="ARBA00023163"/>
    </source>
</evidence>
<feature type="domain" description="C2H2-type" evidence="9">
    <location>
        <begin position="181"/>
        <end position="209"/>
    </location>
</feature>
<keyword evidence="4" id="KW-0862">Zinc</keyword>
<evidence type="ECO:0000313" key="11">
    <source>
        <dbReference type="Proteomes" id="UP000436088"/>
    </source>
</evidence>
<dbReference type="EMBL" id="VEPZ02001724">
    <property type="protein sequence ID" value="KAE8661216.1"/>
    <property type="molecule type" value="Genomic_DNA"/>
</dbReference>
<dbReference type="PROSITE" id="PS50157">
    <property type="entry name" value="ZINC_FINGER_C2H2_2"/>
    <property type="match status" value="1"/>
</dbReference>
<dbReference type="InterPro" id="IPR036236">
    <property type="entry name" value="Znf_C2H2_sf"/>
</dbReference>